<dbReference type="RefSeq" id="WP_033178634.1">
    <property type="nucleotide sequence ID" value="NZ_CP030140.1"/>
</dbReference>
<evidence type="ECO:0000313" key="2">
    <source>
        <dbReference type="Proteomes" id="UP000250218"/>
    </source>
</evidence>
<reference evidence="2" key="1">
    <citation type="submission" date="2018-06" db="EMBL/GenBank/DDBJ databases">
        <title>Complete genome sequences of Mycoplasma anatis, M. anseris and M. cloacale type strains.</title>
        <authorList>
            <person name="Grozner D."/>
            <person name="Forro B."/>
            <person name="Sulyok K.M."/>
            <person name="Marton S."/>
            <person name="Kreizinger Z."/>
            <person name="Banyai K."/>
            <person name="Gyuranecz M."/>
        </authorList>
    </citation>
    <scope>NUCLEOTIDE SEQUENCE [LARGE SCALE GENOMIC DNA]</scope>
    <source>
        <strain evidence="2">ATCC 49234</strain>
    </source>
</reference>
<dbReference type="AlphaFoldDB" id="A0A2Z4ND85"/>
<sequence length="123" mass="14755">MYGLIFYLNKDVLKEAYGLEKNHHDAYEEIRDILRHYGFHWLSNSFYFSRGLNKLVHVFQAVKHLKGKEWFVKSLVSLNVFKMEDMSDFTEYIRSDKELILLGEEEDDTDIEKGKTKYKRPLL</sequence>
<keyword evidence="2" id="KW-1185">Reference proteome</keyword>
<dbReference type="Proteomes" id="UP000250218">
    <property type="component" value="Chromosome"/>
</dbReference>
<dbReference type="EMBL" id="CP030140">
    <property type="protein sequence ID" value="AWX69543.1"/>
    <property type="molecule type" value="Genomic_DNA"/>
</dbReference>
<dbReference type="Gene3D" id="3.30.70.240">
    <property type="match status" value="1"/>
</dbReference>
<proteinExistence type="predicted"/>
<accession>A0A2Z4ND85</accession>
<organism evidence="1 2">
    <name type="scientific">[Mycoplasma] anseris</name>
    <dbReference type="NCBI Taxonomy" id="92400"/>
    <lineage>
        <taxon>Bacteria</taxon>
        <taxon>Bacillati</taxon>
        <taxon>Mycoplasmatota</taxon>
        <taxon>Mycoplasmoidales</taxon>
        <taxon>Metamycoplasmataceae</taxon>
        <taxon>Metamycoplasma</taxon>
    </lineage>
</organism>
<gene>
    <name evidence="1" type="ORF">DP065_02140</name>
</gene>
<dbReference type="KEGG" id="mane:DP065_02140"/>
<name>A0A2Z4ND85_9BACT</name>
<evidence type="ECO:0000313" key="1">
    <source>
        <dbReference type="EMBL" id="AWX69543.1"/>
    </source>
</evidence>
<protein>
    <submittedName>
        <fullName evidence="1">Virulence protein</fullName>
    </submittedName>
</protein>